<dbReference type="PANTHER" id="PTHR31964">
    <property type="entry name" value="ADENINE NUCLEOTIDE ALPHA HYDROLASES-LIKE SUPERFAMILY PROTEIN"/>
    <property type="match status" value="1"/>
</dbReference>
<dbReference type="Pfam" id="PF00582">
    <property type="entry name" value="Usp"/>
    <property type="match status" value="1"/>
</dbReference>
<feature type="domain" description="UspA" evidence="1">
    <location>
        <begin position="9"/>
        <end position="158"/>
    </location>
</feature>
<proteinExistence type="predicted"/>
<organism evidence="2 3">
    <name type="scientific">Clitoria ternatea</name>
    <name type="common">Butterfly pea</name>
    <dbReference type="NCBI Taxonomy" id="43366"/>
    <lineage>
        <taxon>Eukaryota</taxon>
        <taxon>Viridiplantae</taxon>
        <taxon>Streptophyta</taxon>
        <taxon>Embryophyta</taxon>
        <taxon>Tracheophyta</taxon>
        <taxon>Spermatophyta</taxon>
        <taxon>Magnoliopsida</taxon>
        <taxon>eudicotyledons</taxon>
        <taxon>Gunneridae</taxon>
        <taxon>Pentapetalae</taxon>
        <taxon>rosids</taxon>
        <taxon>fabids</taxon>
        <taxon>Fabales</taxon>
        <taxon>Fabaceae</taxon>
        <taxon>Papilionoideae</taxon>
        <taxon>50 kb inversion clade</taxon>
        <taxon>NPAAA clade</taxon>
        <taxon>indigoferoid/millettioid clade</taxon>
        <taxon>Phaseoleae</taxon>
        <taxon>Clitoria</taxon>
    </lineage>
</organism>
<dbReference type="Gene3D" id="3.40.50.620">
    <property type="entry name" value="HUPs"/>
    <property type="match status" value="1"/>
</dbReference>
<dbReference type="InterPro" id="IPR006015">
    <property type="entry name" value="Universal_stress_UspA"/>
</dbReference>
<dbReference type="SUPFAM" id="SSF52402">
    <property type="entry name" value="Adenine nucleotide alpha hydrolases-like"/>
    <property type="match status" value="1"/>
</dbReference>
<dbReference type="PANTHER" id="PTHR31964:SF125">
    <property type="entry name" value="OS05G0357525 PROTEIN"/>
    <property type="match status" value="1"/>
</dbReference>
<name>A0AAN9IR00_CLITE</name>
<reference evidence="2 3" key="1">
    <citation type="submission" date="2024-01" db="EMBL/GenBank/DDBJ databases">
        <title>The genomes of 5 underutilized Papilionoideae crops provide insights into root nodulation and disease resistance.</title>
        <authorList>
            <person name="Yuan L."/>
        </authorList>
    </citation>
    <scope>NUCLEOTIDE SEQUENCE [LARGE SCALE GENOMIC DNA]</scope>
    <source>
        <strain evidence="2">LY-2023</strain>
        <tissue evidence="2">Leaf</tissue>
    </source>
</reference>
<keyword evidence="3" id="KW-1185">Reference proteome</keyword>
<evidence type="ECO:0000313" key="2">
    <source>
        <dbReference type="EMBL" id="KAK7284424.1"/>
    </source>
</evidence>
<protein>
    <recommendedName>
        <fullName evidence="1">UspA domain-containing protein</fullName>
    </recommendedName>
</protein>
<dbReference type="AlphaFoldDB" id="A0AAN9IR00"/>
<evidence type="ECO:0000313" key="3">
    <source>
        <dbReference type="Proteomes" id="UP001359559"/>
    </source>
</evidence>
<gene>
    <name evidence="2" type="ORF">RJT34_19170</name>
</gene>
<accession>A0AAN9IR00</accession>
<sequence>MSEEAKNERRLLVAVDGGGESMHALSWSLKNLVIENSRDTLILLYVKPPKEPCNSCTTSGRLLKLDVCKAIDKYSQNVANHAIERAKKLCEDLQHVKVETRVENGDPKTVISEMSEKLNADILIMGTDGYDGVQRRDFLGSVSNHCSQNVKCPVLIVKKPGSSSSSDDDF</sequence>
<dbReference type="PRINTS" id="PR01438">
    <property type="entry name" value="UNVRSLSTRESS"/>
</dbReference>
<dbReference type="CDD" id="cd23659">
    <property type="entry name" value="USP_At3g01520-like"/>
    <property type="match status" value="1"/>
</dbReference>
<comment type="caution">
    <text evidence="2">The sequence shown here is derived from an EMBL/GenBank/DDBJ whole genome shotgun (WGS) entry which is preliminary data.</text>
</comment>
<dbReference type="EMBL" id="JAYKXN010000005">
    <property type="protein sequence ID" value="KAK7284424.1"/>
    <property type="molecule type" value="Genomic_DNA"/>
</dbReference>
<evidence type="ECO:0000259" key="1">
    <source>
        <dbReference type="Pfam" id="PF00582"/>
    </source>
</evidence>
<dbReference type="InterPro" id="IPR006016">
    <property type="entry name" value="UspA"/>
</dbReference>
<dbReference type="InterPro" id="IPR014729">
    <property type="entry name" value="Rossmann-like_a/b/a_fold"/>
</dbReference>
<dbReference type="Proteomes" id="UP001359559">
    <property type="component" value="Unassembled WGS sequence"/>
</dbReference>